<sequence length="154" mass="17342">MSHHTPSSRPDGSTRRPIFYFFITRRTLRQGESVDSIGSHTRPRSICSQMIFCVCGSQTRFMPSHSLDGPDSSSAVDISLDDLLRNSVQRLVSLHSNFSYAVSLSLGLKSMYLYRSWDNRFAQHQISGRRSGRGVSDPDRVGEIEVLLLQSRSC</sequence>
<proteinExistence type="predicted"/>
<gene>
    <name evidence="1" type="ORF">QCA50_016406</name>
</gene>
<evidence type="ECO:0000313" key="1">
    <source>
        <dbReference type="EMBL" id="KAK7680624.1"/>
    </source>
</evidence>
<dbReference type="Proteomes" id="UP001385951">
    <property type="component" value="Unassembled WGS sequence"/>
</dbReference>
<protein>
    <submittedName>
        <fullName evidence="1">Uncharacterized protein</fullName>
    </submittedName>
</protein>
<dbReference type="EMBL" id="JASBNA010000048">
    <property type="protein sequence ID" value="KAK7680624.1"/>
    <property type="molecule type" value="Genomic_DNA"/>
</dbReference>
<organism evidence="1 2">
    <name type="scientific">Cerrena zonata</name>
    <dbReference type="NCBI Taxonomy" id="2478898"/>
    <lineage>
        <taxon>Eukaryota</taxon>
        <taxon>Fungi</taxon>
        <taxon>Dikarya</taxon>
        <taxon>Basidiomycota</taxon>
        <taxon>Agaricomycotina</taxon>
        <taxon>Agaricomycetes</taxon>
        <taxon>Polyporales</taxon>
        <taxon>Cerrenaceae</taxon>
        <taxon>Cerrena</taxon>
    </lineage>
</organism>
<comment type="caution">
    <text evidence="1">The sequence shown here is derived from an EMBL/GenBank/DDBJ whole genome shotgun (WGS) entry which is preliminary data.</text>
</comment>
<reference evidence="1 2" key="1">
    <citation type="submission" date="2022-09" db="EMBL/GenBank/DDBJ databases">
        <authorList>
            <person name="Palmer J.M."/>
        </authorList>
    </citation>
    <scope>NUCLEOTIDE SEQUENCE [LARGE SCALE GENOMIC DNA]</scope>
    <source>
        <strain evidence="1 2">DSM 7382</strain>
    </source>
</reference>
<evidence type="ECO:0000313" key="2">
    <source>
        <dbReference type="Proteomes" id="UP001385951"/>
    </source>
</evidence>
<dbReference type="AlphaFoldDB" id="A0AAW0FM66"/>
<keyword evidence="2" id="KW-1185">Reference proteome</keyword>
<name>A0AAW0FM66_9APHY</name>
<accession>A0AAW0FM66</accession>